<evidence type="ECO:0008006" key="3">
    <source>
        <dbReference type="Google" id="ProtNLM"/>
    </source>
</evidence>
<keyword evidence="2" id="KW-1185">Reference proteome</keyword>
<protein>
    <recommendedName>
        <fullName evidence="3">Winged helix DNA-binding domain-containing protein</fullName>
    </recommendedName>
</protein>
<dbReference type="Proteomes" id="UP000078368">
    <property type="component" value="Unassembled WGS sequence"/>
</dbReference>
<gene>
    <name evidence="1" type="ORF">A4H34_00125</name>
</gene>
<organism evidence="1 2">
    <name type="scientific">Peptidiphaga gingivicola</name>
    <dbReference type="NCBI Taxonomy" id="2741497"/>
    <lineage>
        <taxon>Bacteria</taxon>
        <taxon>Bacillati</taxon>
        <taxon>Actinomycetota</taxon>
        <taxon>Actinomycetes</taxon>
        <taxon>Actinomycetales</taxon>
        <taxon>Actinomycetaceae</taxon>
        <taxon>Peptidiphaga</taxon>
    </lineage>
</organism>
<dbReference type="RefSeq" id="WP_064231613.1">
    <property type="nucleotide sequence ID" value="NZ_LVZK01000001.1"/>
</dbReference>
<accession>A0A179B6M7</accession>
<dbReference type="PANTHER" id="PTHR38479:SF2">
    <property type="entry name" value="WINGED HELIX DNA-BINDING DOMAIN-CONTAINING PROTEIN"/>
    <property type="match status" value="1"/>
</dbReference>
<dbReference type="OrthoDB" id="9148135at2"/>
<evidence type="ECO:0000313" key="2">
    <source>
        <dbReference type="Proteomes" id="UP000078368"/>
    </source>
</evidence>
<evidence type="ECO:0000313" key="1">
    <source>
        <dbReference type="EMBL" id="OAP87009.1"/>
    </source>
</evidence>
<dbReference type="EMBL" id="LVZK01000001">
    <property type="protein sequence ID" value="OAP87009.1"/>
    <property type="molecule type" value="Genomic_DNA"/>
</dbReference>
<name>A0A179B6M7_9ACTO</name>
<dbReference type="InterPro" id="IPR009351">
    <property type="entry name" value="AlkZ-like"/>
</dbReference>
<comment type="caution">
    <text evidence="1">The sequence shown here is derived from an EMBL/GenBank/DDBJ whole genome shotgun (WGS) entry which is preliminary data.</text>
</comment>
<dbReference type="AlphaFoldDB" id="A0A179B6M7"/>
<dbReference type="Pfam" id="PF06224">
    <property type="entry name" value="AlkZ-like"/>
    <property type="match status" value="1"/>
</dbReference>
<reference evidence="1 2" key="1">
    <citation type="submission" date="2016-04" db="EMBL/GenBank/DDBJ databases">
        <title>Peptidophaga gingivicola gen. nov., sp. nov., isolated from human subgingival plaque.</title>
        <authorList>
            <person name="Beall C.J."/>
            <person name="Mokrzan E.M."/>
            <person name="Griffen A.L."/>
            <person name="Leys E.J."/>
        </authorList>
    </citation>
    <scope>NUCLEOTIDE SEQUENCE [LARGE SCALE GENOMIC DNA]</scope>
    <source>
        <strain evidence="1 2">BA112</strain>
    </source>
</reference>
<proteinExistence type="predicted"/>
<dbReference type="PANTHER" id="PTHR38479">
    <property type="entry name" value="LMO0824 PROTEIN"/>
    <property type="match status" value="1"/>
</dbReference>
<dbReference type="STRING" id="1823756.A4H34_00125"/>
<sequence length="371" mass="40603">MIEVSAQQVLAWRLHRQCLEPLTDACPVEIVGRLCGVQAQVASAAETAIGLRQRSPRPEGVKRAYSDRSLVRTWAMRGTLHAMRSADAAEYLSLLAGARTWTKPAWSRHFGATPEEVDQLTESVADLLDGQALSRDELVSELVRDKRFTGMEEQLRSGWGALLKPLAWQGALCYGPRRSSKVTFTNPASFLKNWNGLPDPAQAAPAVIKRYLSVYGPATPETFDAWLSRNSNKKSTLKAWFASLGEQIVEVRVEDEPRYLLAEHEDELAVTQPSHVTRLLGAFDQFVLGPGTKDTHMLANEHRSLVSKAAGWIAPVLTQGGRITGVWEMDDGNLVVTPFPGEQAPPSKALEDAAARLAAVHGLAKVTPRVG</sequence>